<comment type="similarity">
    <text evidence="1 5 6">Belongs to the bacterial ribosomal protein bL36 family.</text>
</comment>
<evidence type="ECO:0000256" key="6">
    <source>
        <dbReference type="RuleBase" id="RU000571"/>
    </source>
</evidence>
<gene>
    <name evidence="5" type="primary">rpmJ</name>
    <name evidence="7" type="ORF">GCM10009808_11070</name>
</gene>
<dbReference type="SUPFAM" id="SSF57840">
    <property type="entry name" value="Ribosomal protein L36"/>
    <property type="match status" value="1"/>
</dbReference>
<dbReference type="EMBL" id="BAAAPL010000001">
    <property type="protein sequence ID" value="GAA1695620.1"/>
    <property type="molecule type" value="Genomic_DNA"/>
</dbReference>
<dbReference type="PANTHER" id="PTHR47781:SF1">
    <property type="entry name" value="LARGE RIBOSOMAL SUBUNIT PROTEIN BL36B"/>
    <property type="match status" value="1"/>
</dbReference>
<dbReference type="InterPro" id="IPR000473">
    <property type="entry name" value="Ribosomal_bL36"/>
</dbReference>
<evidence type="ECO:0000256" key="4">
    <source>
        <dbReference type="ARBA" id="ARBA00035186"/>
    </source>
</evidence>
<comment type="caution">
    <text evidence="7">The sequence shown here is derived from an EMBL/GenBank/DDBJ whole genome shotgun (WGS) entry which is preliminary data.</text>
</comment>
<dbReference type="InterPro" id="IPR047621">
    <property type="entry name" value="Ribosomal_L36_bact"/>
</dbReference>
<evidence type="ECO:0000256" key="2">
    <source>
        <dbReference type="ARBA" id="ARBA00022980"/>
    </source>
</evidence>
<dbReference type="PANTHER" id="PTHR47781">
    <property type="entry name" value="50S RIBOSOMAL PROTEIN L36 2"/>
    <property type="match status" value="1"/>
</dbReference>
<keyword evidence="2 5" id="KW-0689">Ribosomal protein</keyword>
<name>A0ABN2HYF3_9MICO</name>
<proteinExistence type="inferred from homology"/>
<dbReference type="NCBIfam" id="TIGR01022">
    <property type="entry name" value="rpmJ_bact"/>
    <property type="match status" value="1"/>
</dbReference>
<dbReference type="InterPro" id="IPR035977">
    <property type="entry name" value="Ribosomal_bL36_sp"/>
</dbReference>
<keyword evidence="8" id="KW-1185">Reference proteome</keyword>
<keyword evidence="3 5" id="KW-0687">Ribonucleoprotein</keyword>
<dbReference type="HAMAP" id="MF_00251">
    <property type="entry name" value="Ribosomal_bL36"/>
    <property type="match status" value="1"/>
</dbReference>
<reference evidence="8" key="1">
    <citation type="journal article" date="2019" name="Int. J. Syst. Evol. Microbiol.">
        <title>The Global Catalogue of Microorganisms (GCM) 10K type strain sequencing project: providing services to taxonomists for standard genome sequencing and annotation.</title>
        <authorList>
            <consortium name="The Broad Institute Genomics Platform"/>
            <consortium name="The Broad Institute Genome Sequencing Center for Infectious Disease"/>
            <person name="Wu L."/>
            <person name="Ma J."/>
        </authorList>
    </citation>
    <scope>NUCLEOTIDE SEQUENCE [LARGE SCALE GENOMIC DNA]</scope>
    <source>
        <strain evidence="8">JCM 15577</strain>
    </source>
</reference>
<evidence type="ECO:0000256" key="5">
    <source>
        <dbReference type="HAMAP-Rule" id="MF_00251"/>
    </source>
</evidence>
<sequence>MRHRSQALRVAQPLRRATSDDSDDVNLIHVGLLMSAGVRGFHTRRADGYRQMITVLNSEVTMKVRASIKSLKNQPGAQVVRRRGRVYVINKLNPRFKGRQG</sequence>
<accession>A0ABN2HYF3</accession>
<dbReference type="Proteomes" id="UP001501690">
    <property type="component" value="Unassembled WGS sequence"/>
</dbReference>
<dbReference type="Pfam" id="PF00444">
    <property type="entry name" value="Ribosomal_L36"/>
    <property type="match status" value="1"/>
</dbReference>
<evidence type="ECO:0000313" key="8">
    <source>
        <dbReference type="Proteomes" id="UP001501690"/>
    </source>
</evidence>
<evidence type="ECO:0000256" key="3">
    <source>
        <dbReference type="ARBA" id="ARBA00023274"/>
    </source>
</evidence>
<dbReference type="NCBIfam" id="NF002021">
    <property type="entry name" value="PRK00831.1"/>
    <property type="match status" value="1"/>
</dbReference>
<evidence type="ECO:0000313" key="7">
    <source>
        <dbReference type="EMBL" id="GAA1695620.1"/>
    </source>
</evidence>
<protein>
    <recommendedName>
        <fullName evidence="4 5">Large ribosomal subunit protein bL36</fullName>
    </recommendedName>
</protein>
<evidence type="ECO:0000256" key="1">
    <source>
        <dbReference type="ARBA" id="ARBA00007645"/>
    </source>
</evidence>
<organism evidence="7 8">
    <name type="scientific">Microbacterium sediminicola</name>
    <dbReference type="NCBI Taxonomy" id="415210"/>
    <lineage>
        <taxon>Bacteria</taxon>
        <taxon>Bacillati</taxon>
        <taxon>Actinomycetota</taxon>
        <taxon>Actinomycetes</taxon>
        <taxon>Micrococcales</taxon>
        <taxon>Microbacteriaceae</taxon>
        <taxon>Microbacterium</taxon>
    </lineage>
</organism>